<name>A0ABT5CDM3_9BACT</name>
<feature type="region of interest" description="Disordered" evidence="1">
    <location>
        <begin position="611"/>
        <end position="632"/>
    </location>
</feature>
<dbReference type="Gene3D" id="1.25.40.10">
    <property type="entry name" value="Tetratricopeptide repeat domain"/>
    <property type="match status" value="1"/>
</dbReference>
<accession>A0ABT5CDM3</accession>
<organism evidence="2 3">
    <name type="scientific">Sorangium atrum</name>
    <dbReference type="NCBI Taxonomy" id="2995308"/>
    <lineage>
        <taxon>Bacteria</taxon>
        <taxon>Pseudomonadati</taxon>
        <taxon>Myxococcota</taxon>
        <taxon>Polyangia</taxon>
        <taxon>Polyangiales</taxon>
        <taxon>Polyangiaceae</taxon>
        <taxon>Sorangium</taxon>
    </lineage>
</organism>
<dbReference type="EMBL" id="JAQNDK010000004">
    <property type="protein sequence ID" value="MDC0683227.1"/>
    <property type="molecule type" value="Genomic_DNA"/>
</dbReference>
<evidence type="ECO:0000313" key="2">
    <source>
        <dbReference type="EMBL" id="MDC0683227.1"/>
    </source>
</evidence>
<proteinExistence type="predicted"/>
<dbReference type="InterPro" id="IPR011990">
    <property type="entry name" value="TPR-like_helical_dom_sf"/>
</dbReference>
<sequence length="632" mass="70018">MTADEAEAWSRLSFHLENQIGFWFALVVGDDARPRARLRDQAERWCREQGKPFFVHAPPPHSLARLAVELAGETEPGIHWIRTDGPGGLIEEWAGAASQLFLAMNERREAYRKRLDGGVIVEGRESLKRLLRDLAPDLFSIRAFIAEPGTSAEVSAPRVPEWRAPMRTSMISFAVLADPDRELKRAERLEAATSPNAKGARRRALEAAAWGLFMAGRVEEAERCAHTLAREHGGGASHPIDELLLNALHGLIAWEQGRLELSLHRLDGVLCALRREDAAATAAGLGMLDRVLGLRGQVLATQGDLRSAEAAFREQLDALATLARVDPTDQDTQLRTSIVRRQIAALISTRGDHAAAEQMLHEGLGLVQRRATEHPTEARWQVELLEYHYELSTTLRARGDLAKAGEACDAALQIALQLSDDDGGERWSFVRWRLLAQRSAIASAQRDPTAALEWAQRSTTSALRLLAEHPDDLSHSWRVALGYGRQTDAFLQQGDLNGATAALLSAWNHARNLPLHSAQMQAARLLVPLHVQLGLKWFASHGGARAAGAASDGPRSSATRWARQAAGFLKRAIRLGERYAAVVPDDLSIRSLVDSAFELLALTLAQQGKHRQARQVRRRRRKLRRQWRRARP</sequence>
<evidence type="ECO:0008006" key="4">
    <source>
        <dbReference type="Google" id="ProtNLM"/>
    </source>
</evidence>
<gene>
    <name evidence="2" type="ORF">POL72_36190</name>
</gene>
<dbReference type="SUPFAM" id="SSF48452">
    <property type="entry name" value="TPR-like"/>
    <property type="match status" value="1"/>
</dbReference>
<evidence type="ECO:0000256" key="1">
    <source>
        <dbReference type="SAM" id="MobiDB-lite"/>
    </source>
</evidence>
<dbReference type="Proteomes" id="UP001217485">
    <property type="component" value="Unassembled WGS sequence"/>
</dbReference>
<protein>
    <recommendedName>
        <fullName evidence="4">MalT-like TPR region domain-containing protein</fullName>
    </recommendedName>
</protein>
<keyword evidence="3" id="KW-1185">Reference proteome</keyword>
<comment type="caution">
    <text evidence="2">The sequence shown here is derived from an EMBL/GenBank/DDBJ whole genome shotgun (WGS) entry which is preliminary data.</text>
</comment>
<dbReference type="RefSeq" id="WP_272101371.1">
    <property type="nucleotide sequence ID" value="NZ_JAQNDK010000004.1"/>
</dbReference>
<reference evidence="2 3" key="1">
    <citation type="submission" date="2023-01" db="EMBL/GenBank/DDBJ databases">
        <title>Minimal conservation of predation-associated metabolite biosynthetic gene clusters underscores biosynthetic potential of Myxococcota including descriptions for ten novel species: Archangium lansinium sp. nov., Myxococcus landrumus sp. nov., Nannocystis bai.</title>
        <authorList>
            <person name="Ahearne A."/>
            <person name="Stevens C."/>
            <person name="Dowd S."/>
        </authorList>
    </citation>
    <scope>NUCLEOTIDE SEQUENCE [LARGE SCALE GENOMIC DNA]</scope>
    <source>
        <strain evidence="2 3">WIWO2</strain>
    </source>
</reference>
<evidence type="ECO:0000313" key="3">
    <source>
        <dbReference type="Proteomes" id="UP001217485"/>
    </source>
</evidence>